<keyword evidence="2" id="KW-1185">Reference proteome</keyword>
<dbReference type="AlphaFoldDB" id="A0A916S7Z5"/>
<sequence>MVNVLVNSEGNDFNEREQKILEVLLLNLAAQANAQTTQKGMAMNPVDRGKDDLFHFQFAWQKSLSEEKYNEFAEAVESRYDVAFQMCELENVHLSFMINSYSKS</sequence>
<organism evidence="1 2">
    <name type="scientific">Ornithinibacillus halotolerans</name>
    <dbReference type="NCBI Taxonomy" id="1274357"/>
    <lineage>
        <taxon>Bacteria</taxon>
        <taxon>Bacillati</taxon>
        <taxon>Bacillota</taxon>
        <taxon>Bacilli</taxon>
        <taxon>Bacillales</taxon>
        <taxon>Bacillaceae</taxon>
        <taxon>Ornithinibacillus</taxon>
    </lineage>
</organism>
<comment type="caution">
    <text evidence="1">The sequence shown here is derived from an EMBL/GenBank/DDBJ whole genome shotgun (WGS) entry which is preliminary data.</text>
</comment>
<protein>
    <submittedName>
        <fullName evidence="1">Uncharacterized protein</fullName>
    </submittedName>
</protein>
<dbReference type="EMBL" id="BMEY01000024">
    <property type="protein sequence ID" value="GGA89153.1"/>
    <property type="molecule type" value="Genomic_DNA"/>
</dbReference>
<proteinExistence type="predicted"/>
<reference evidence="1" key="2">
    <citation type="submission" date="2020-09" db="EMBL/GenBank/DDBJ databases">
        <authorList>
            <person name="Sun Q."/>
            <person name="Zhou Y."/>
        </authorList>
    </citation>
    <scope>NUCLEOTIDE SEQUENCE</scope>
    <source>
        <strain evidence="1">CGMCC 1.12408</strain>
    </source>
</reference>
<evidence type="ECO:0000313" key="1">
    <source>
        <dbReference type="EMBL" id="GGA89153.1"/>
    </source>
</evidence>
<name>A0A916S7Z5_9BACI</name>
<accession>A0A916S7Z5</accession>
<gene>
    <name evidence="1" type="ORF">GCM10008025_34730</name>
</gene>
<dbReference type="Proteomes" id="UP000613512">
    <property type="component" value="Unassembled WGS sequence"/>
</dbReference>
<evidence type="ECO:0000313" key="2">
    <source>
        <dbReference type="Proteomes" id="UP000613512"/>
    </source>
</evidence>
<reference evidence="1" key="1">
    <citation type="journal article" date="2014" name="Int. J. Syst. Evol. Microbiol.">
        <title>Complete genome sequence of Corynebacterium casei LMG S-19264T (=DSM 44701T), isolated from a smear-ripened cheese.</title>
        <authorList>
            <consortium name="US DOE Joint Genome Institute (JGI-PGF)"/>
            <person name="Walter F."/>
            <person name="Albersmeier A."/>
            <person name="Kalinowski J."/>
            <person name="Ruckert C."/>
        </authorList>
    </citation>
    <scope>NUCLEOTIDE SEQUENCE</scope>
    <source>
        <strain evidence="1">CGMCC 1.12408</strain>
    </source>
</reference>